<gene>
    <name evidence="1" type="ORF">CSEC_0665</name>
</gene>
<reference evidence="1" key="2">
    <citation type="submission" date="2014-09" db="EMBL/GenBank/DDBJ databases">
        <title>Criblamydia sequanensis harbors a mega-plasmid encoding arsenite resistance.</title>
        <authorList>
            <person name="Bertelli C."/>
            <person name="Goesmann A."/>
            <person name="Greub G."/>
        </authorList>
    </citation>
    <scope>NUCLEOTIDE SEQUENCE [LARGE SCALE GENOMIC DNA]</scope>
    <source>
        <strain evidence="1">CRIB-18</strain>
    </source>
</reference>
<dbReference type="EMBL" id="CCEJ010000003">
    <property type="protein sequence ID" value="CDR33498.1"/>
    <property type="molecule type" value="Genomic_DNA"/>
</dbReference>
<sequence>MNTSRVDYREEALQIAINLASHAIPKEELKESLGRFIAIVSKEERSSSKTLKNSEKVSSMIEDFASVYFETESTDLFSHKLMRKVSKHPEVSESTFKETTNVAHALFKCREDGDKLISKEPALNWTSHFLLTLFDPKNIDIHKEFLKGMSEEERHESFKKRGIIGRDLGDGRKQGFITKELISSLIESIKGWDMEAVSFNEAPLFEKESALDYFTNCYQSLILSFPENKDGMKKSIVWGLEQYLSKL</sequence>
<evidence type="ECO:0000313" key="2">
    <source>
        <dbReference type="Proteomes" id="UP000031552"/>
    </source>
</evidence>
<dbReference type="Proteomes" id="UP000031552">
    <property type="component" value="Unassembled WGS sequence"/>
</dbReference>
<protein>
    <submittedName>
        <fullName evidence="1">Uncharacterized protein</fullName>
    </submittedName>
</protein>
<keyword evidence="2" id="KW-1185">Reference proteome</keyword>
<dbReference type="RefSeq" id="WP_041016981.1">
    <property type="nucleotide sequence ID" value="NZ_CCEJ010000003.1"/>
</dbReference>
<dbReference type="AlphaFoldDB" id="A0A090D1E0"/>
<accession>A0A090D1E0</accession>
<evidence type="ECO:0000313" key="1">
    <source>
        <dbReference type="EMBL" id="CDR33498.1"/>
    </source>
</evidence>
<name>A0A090D1E0_9BACT</name>
<organism evidence="1 2">
    <name type="scientific">Candidatus Criblamydia sequanensis CRIB-18</name>
    <dbReference type="NCBI Taxonomy" id="1437425"/>
    <lineage>
        <taxon>Bacteria</taxon>
        <taxon>Pseudomonadati</taxon>
        <taxon>Chlamydiota</taxon>
        <taxon>Chlamydiia</taxon>
        <taxon>Parachlamydiales</taxon>
        <taxon>Candidatus Criblamydiaceae</taxon>
        <taxon>Candidatus Criblamydia</taxon>
    </lineage>
</organism>
<dbReference type="STRING" id="1437425.CSEC_0665"/>
<reference evidence="1" key="1">
    <citation type="submission" date="2013-12" db="EMBL/GenBank/DDBJ databases">
        <authorList>
            <person name="Linke B."/>
        </authorList>
    </citation>
    <scope>NUCLEOTIDE SEQUENCE [LARGE SCALE GENOMIC DNA]</scope>
    <source>
        <strain evidence="1">CRIB-18</strain>
    </source>
</reference>
<proteinExistence type="predicted"/>
<comment type="caution">
    <text evidence="1">The sequence shown here is derived from an EMBL/GenBank/DDBJ whole genome shotgun (WGS) entry which is preliminary data.</text>
</comment>